<sequence length="130" mass="14248">MLSRLMGHTPTRLIYRSLGRINTLRMPPRHATPHRGSPAAAHQQGKQHKPAFPGAGVRRCPANTSGPQPLRRAPPAARSPHKLEPLEDGRGRSAANLERGFLFGDDIVYGAPQSQVSVRTYMQPSTEVDK</sequence>
<feature type="compositionally biased region" description="Basic and acidic residues" evidence="1">
    <location>
        <begin position="81"/>
        <end position="91"/>
    </location>
</feature>
<evidence type="ECO:0000256" key="1">
    <source>
        <dbReference type="SAM" id="MobiDB-lite"/>
    </source>
</evidence>
<protein>
    <submittedName>
        <fullName evidence="2">Uncharacterized protein</fullName>
    </submittedName>
</protein>
<dbReference type="EMBL" id="CM003530">
    <property type="protein sequence ID" value="RCV17132.1"/>
    <property type="molecule type" value="Genomic_DNA"/>
</dbReference>
<organism evidence="2">
    <name type="scientific">Setaria italica</name>
    <name type="common">Foxtail millet</name>
    <name type="synonym">Panicum italicum</name>
    <dbReference type="NCBI Taxonomy" id="4555"/>
    <lineage>
        <taxon>Eukaryota</taxon>
        <taxon>Viridiplantae</taxon>
        <taxon>Streptophyta</taxon>
        <taxon>Embryophyta</taxon>
        <taxon>Tracheophyta</taxon>
        <taxon>Spermatophyta</taxon>
        <taxon>Magnoliopsida</taxon>
        <taxon>Liliopsida</taxon>
        <taxon>Poales</taxon>
        <taxon>Poaceae</taxon>
        <taxon>PACMAD clade</taxon>
        <taxon>Panicoideae</taxon>
        <taxon>Panicodae</taxon>
        <taxon>Paniceae</taxon>
        <taxon>Cenchrinae</taxon>
        <taxon>Setaria</taxon>
    </lineage>
</organism>
<dbReference type="OrthoDB" id="2973320at2759"/>
<feature type="region of interest" description="Disordered" evidence="1">
    <location>
        <begin position="25"/>
        <end position="93"/>
    </location>
</feature>
<proteinExistence type="predicted"/>
<gene>
    <name evidence="2" type="ORF">SETIT_3G195100v2</name>
</gene>
<evidence type="ECO:0000313" key="2">
    <source>
        <dbReference type="EMBL" id="RCV17132.1"/>
    </source>
</evidence>
<name>A0A368QGX3_SETIT</name>
<feature type="compositionally biased region" description="Low complexity" evidence="1">
    <location>
        <begin position="67"/>
        <end position="78"/>
    </location>
</feature>
<reference evidence="2" key="2">
    <citation type="submission" date="2015-07" db="EMBL/GenBank/DDBJ databases">
        <authorList>
            <person name="Noorani M."/>
        </authorList>
    </citation>
    <scope>NUCLEOTIDE SEQUENCE</scope>
    <source>
        <strain evidence="2">Yugu1</strain>
    </source>
</reference>
<dbReference type="AlphaFoldDB" id="A0A368QGX3"/>
<reference evidence="2" key="1">
    <citation type="journal article" date="2012" name="Nat. Biotechnol.">
        <title>Reference genome sequence of the model plant Setaria.</title>
        <authorList>
            <person name="Bennetzen J.L."/>
            <person name="Schmutz J."/>
            <person name="Wang H."/>
            <person name="Percifield R."/>
            <person name="Hawkins J."/>
            <person name="Pontaroli A.C."/>
            <person name="Estep M."/>
            <person name="Feng L."/>
            <person name="Vaughn J.N."/>
            <person name="Grimwood J."/>
            <person name="Jenkins J."/>
            <person name="Barry K."/>
            <person name="Lindquist E."/>
            <person name="Hellsten U."/>
            <person name="Deshpande S."/>
            <person name="Wang X."/>
            <person name="Wu X."/>
            <person name="Mitros T."/>
            <person name="Triplett J."/>
            <person name="Yang X."/>
            <person name="Ye C.Y."/>
            <person name="Mauro-Herrera M."/>
            <person name="Wang L."/>
            <person name="Li P."/>
            <person name="Sharma M."/>
            <person name="Sharma R."/>
            <person name="Ronald P.C."/>
            <person name="Panaud O."/>
            <person name="Kellogg E.A."/>
            <person name="Brutnell T.P."/>
            <person name="Doust A.N."/>
            <person name="Tuskan G.A."/>
            <person name="Rokhsar D."/>
            <person name="Devos K.M."/>
        </authorList>
    </citation>
    <scope>NUCLEOTIDE SEQUENCE [LARGE SCALE GENOMIC DNA]</scope>
    <source>
        <strain evidence="2">Yugu1</strain>
    </source>
</reference>
<accession>A0A368QGX3</accession>